<evidence type="ECO:0000313" key="3">
    <source>
        <dbReference type="Proteomes" id="UP000266298"/>
    </source>
</evidence>
<evidence type="ECO:0000256" key="1">
    <source>
        <dbReference type="SAM" id="MobiDB-lite"/>
    </source>
</evidence>
<evidence type="ECO:0000313" key="2">
    <source>
        <dbReference type="EMBL" id="RII97143.1"/>
    </source>
</evidence>
<feature type="non-terminal residue" evidence="2">
    <location>
        <position position="59"/>
    </location>
</feature>
<name>A0A399NSL9_9MICO</name>
<dbReference type="EMBL" id="QWEC01000108">
    <property type="protein sequence ID" value="RII97143.1"/>
    <property type="molecule type" value="Genomic_DNA"/>
</dbReference>
<dbReference type="Proteomes" id="UP000266298">
    <property type="component" value="Unassembled WGS sequence"/>
</dbReference>
<comment type="caution">
    <text evidence="2">The sequence shown here is derived from an EMBL/GenBank/DDBJ whole genome shotgun (WGS) entry which is preliminary data.</text>
</comment>
<sequence>MTTSPPSASDVVPASQPRRRRGGSLVPRLSRPTGATTRPGGIVETTVQAAGAIVLEAAA</sequence>
<gene>
    <name evidence="2" type="ORF">DZF96_08580</name>
</gene>
<feature type="compositionally biased region" description="Low complexity" evidence="1">
    <location>
        <begin position="1"/>
        <end position="16"/>
    </location>
</feature>
<accession>A0A399NSL9</accession>
<reference evidence="2 3" key="1">
    <citation type="submission" date="2018-08" db="EMBL/GenBank/DDBJ databases">
        <title>Genome Sequence of Clavibacter michiganensis Subspecies type strains, and the Atypical Peach-Colored Strains Isolated from Tomato.</title>
        <authorList>
            <person name="Osdaghi E."/>
            <person name="Portier P."/>
            <person name="Briand M."/>
            <person name="Jacques M.-A."/>
        </authorList>
    </citation>
    <scope>NUCLEOTIDE SEQUENCE [LARGE SCALE GENOMIC DNA]</scope>
    <source>
        <strain evidence="2 3">CFBP 7493</strain>
    </source>
</reference>
<proteinExistence type="predicted"/>
<protein>
    <submittedName>
        <fullName evidence="2">Aldo/keto reductase</fullName>
    </submittedName>
</protein>
<feature type="region of interest" description="Disordered" evidence="1">
    <location>
        <begin position="1"/>
        <end position="43"/>
    </location>
</feature>
<dbReference type="AlphaFoldDB" id="A0A399NSL9"/>
<organism evidence="2 3">
    <name type="scientific">Clavibacter michiganensis</name>
    <dbReference type="NCBI Taxonomy" id="28447"/>
    <lineage>
        <taxon>Bacteria</taxon>
        <taxon>Bacillati</taxon>
        <taxon>Actinomycetota</taxon>
        <taxon>Actinomycetes</taxon>
        <taxon>Micrococcales</taxon>
        <taxon>Microbacteriaceae</taxon>
        <taxon>Clavibacter</taxon>
    </lineage>
</organism>